<feature type="transmembrane region" description="Helical" evidence="6">
    <location>
        <begin position="225"/>
        <end position="245"/>
    </location>
</feature>
<evidence type="ECO:0000256" key="2">
    <source>
        <dbReference type="ARBA" id="ARBA00022475"/>
    </source>
</evidence>
<evidence type="ECO:0000256" key="5">
    <source>
        <dbReference type="ARBA" id="ARBA00023136"/>
    </source>
</evidence>
<comment type="subcellular location">
    <subcellularLocation>
        <location evidence="1">Cell membrane</location>
        <topology evidence="1">Multi-pass membrane protein</topology>
    </subcellularLocation>
</comment>
<feature type="transmembrane region" description="Helical" evidence="6">
    <location>
        <begin position="140"/>
        <end position="160"/>
    </location>
</feature>
<feature type="domain" description="EamA" evidence="7">
    <location>
        <begin position="163"/>
        <end position="295"/>
    </location>
</feature>
<sequence>MAVFPTELALMNLRHYRADALMLLTAMIWGSTFVAQRLGMDHIGPFLYTGLRFLVGAIAVAPLIWLLRKPARLGTPSRVSKPMLLGSLALGCVLTLGINLQQIGLMFTTVTNSGFITGLYVILVPVFGLFIGMRTHKGTWAGALLALVGMVLLSVGPGFQVASGDWLQLVGAACWAIHVLMVGALASRYDPILVSFVQFMVCAVVSLILALIFEPIHLPMIQQALPAILYGGVLAVGVAFTLQVVAQKDAITSHAAIILSLEAVFAALAGWLILGETLSPRGLFGCALMLGGMLLAQLVPIYMERRKKPMPVQQEPAGHH</sequence>
<dbReference type="Gene3D" id="1.10.3730.20">
    <property type="match status" value="1"/>
</dbReference>
<comment type="caution">
    <text evidence="8">The sequence shown here is derived from an EMBL/GenBank/DDBJ whole genome shotgun (WGS) entry which is preliminary data.</text>
</comment>
<feature type="transmembrane region" description="Helical" evidence="6">
    <location>
        <begin position="192"/>
        <end position="213"/>
    </location>
</feature>
<evidence type="ECO:0000256" key="3">
    <source>
        <dbReference type="ARBA" id="ARBA00022692"/>
    </source>
</evidence>
<reference evidence="8" key="1">
    <citation type="journal article" date="2015" name="Nature">
        <title>Complex archaea that bridge the gap between prokaryotes and eukaryotes.</title>
        <authorList>
            <person name="Spang A."/>
            <person name="Saw J.H."/>
            <person name="Jorgensen S.L."/>
            <person name="Zaremba-Niedzwiedzka K."/>
            <person name="Martijn J."/>
            <person name="Lind A.E."/>
            <person name="van Eijk R."/>
            <person name="Schleper C."/>
            <person name="Guy L."/>
            <person name="Ettema T.J."/>
        </authorList>
    </citation>
    <scope>NUCLEOTIDE SEQUENCE</scope>
</reference>
<feature type="transmembrane region" description="Helical" evidence="6">
    <location>
        <begin position="88"/>
        <end position="107"/>
    </location>
</feature>
<feature type="transmembrane region" description="Helical" evidence="6">
    <location>
        <begin position="46"/>
        <end position="67"/>
    </location>
</feature>
<name>A0A0F9UYC3_9ZZZZ</name>
<feature type="transmembrane region" description="Helical" evidence="6">
    <location>
        <begin position="113"/>
        <end position="133"/>
    </location>
</feature>
<evidence type="ECO:0000313" key="8">
    <source>
        <dbReference type="EMBL" id="KKN97990.1"/>
    </source>
</evidence>
<feature type="transmembrane region" description="Helical" evidence="6">
    <location>
        <begin position="166"/>
        <end position="185"/>
    </location>
</feature>
<dbReference type="InterPro" id="IPR051258">
    <property type="entry name" value="Diverse_Substrate_Transporter"/>
</dbReference>
<feature type="transmembrane region" description="Helical" evidence="6">
    <location>
        <begin position="20"/>
        <end position="40"/>
    </location>
</feature>
<dbReference type="Pfam" id="PF00892">
    <property type="entry name" value="EamA"/>
    <property type="match status" value="2"/>
</dbReference>
<keyword evidence="2" id="KW-1003">Cell membrane</keyword>
<dbReference type="AlphaFoldDB" id="A0A0F9UYC3"/>
<feature type="transmembrane region" description="Helical" evidence="6">
    <location>
        <begin position="281"/>
        <end position="303"/>
    </location>
</feature>
<dbReference type="SUPFAM" id="SSF103481">
    <property type="entry name" value="Multidrug resistance efflux transporter EmrE"/>
    <property type="match status" value="2"/>
</dbReference>
<evidence type="ECO:0000256" key="6">
    <source>
        <dbReference type="SAM" id="Phobius"/>
    </source>
</evidence>
<evidence type="ECO:0000256" key="1">
    <source>
        <dbReference type="ARBA" id="ARBA00004651"/>
    </source>
</evidence>
<proteinExistence type="predicted"/>
<keyword evidence="4 6" id="KW-1133">Transmembrane helix</keyword>
<organism evidence="8">
    <name type="scientific">marine sediment metagenome</name>
    <dbReference type="NCBI Taxonomy" id="412755"/>
    <lineage>
        <taxon>unclassified sequences</taxon>
        <taxon>metagenomes</taxon>
        <taxon>ecological metagenomes</taxon>
    </lineage>
</organism>
<evidence type="ECO:0000259" key="7">
    <source>
        <dbReference type="Pfam" id="PF00892"/>
    </source>
</evidence>
<dbReference type="PANTHER" id="PTHR42920">
    <property type="entry name" value="OS03G0707200 PROTEIN-RELATED"/>
    <property type="match status" value="1"/>
</dbReference>
<feature type="transmembrane region" description="Helical" evidence="6">
    <location>
        <begin position="257"/>
        <end position="275"/>
    </location>
</feature>
<protein>
    <recommendedName>
        <fullName evidence="7">EamA domain-containing protein</fullName>
    </recommendedName>
</protein>
<gene>
    <name evidence="8" type="ORF">LCGC14_0151890</name>
</gene>
<accession>A0A0F9UYC3</accession>
<dbReference type="EMBL" id="LAZR01000054">
    <property type="protein sequence ID" value="KKN97990.1"/>
    <property type="molecule type" value="Genomic_DNA"/>
</dbReference>
<dbReference type="InterPro" id="IPR000620">
    <property type="entry name" value="EamA_dom"/>
</dbReference>
<evidence type="ECO:0000256" key="4">
    <source>
        <dbReference type="ARBA" id="ARBA00022989"/>
    </source>
</evidence>
<keyword evidence="5 6" id="KW-0472">Membrane</keyword>
<dbReference type="PANTHER" id="PTHR42920:SF5">
    <property type="entry name" value="EAMA DOMAIN-CONTAINING PROTEIN"/>
    <property type="match status" value="1"/>
</dbReference>
<dbReference type="GO" id="GO:0005886">
    <property type="term" value="C:plasma membrane"/>
    <property type="evidence" value="ECO:0007669"/>
    <property type="project" value="UniProtKB-SubCell"/>
</dbReference>
<keyword evidence="3 6" id="KW-0812">Transmembrane</keyword>
<dbReference type="InterPro" id="IPR037185">
    <property type="entry name" value="EmrE-like"/>
</dbReference>
<feature type="domain" description="EamA" evidence="7">
    <location>
        <begin position="18"/>
        <end position="154"/>
    </location>
</feature>